<dbReference type="InterPro" id="IPR015943">
    <property type="entry name" value="WD40/YVTN_repeat-like_dom_sf"/>
</dbReference>
<feature type="region of interest" description="Disordered" evidence="1">
    <location>
        <begin position="27"/>
        <end position="53"/>
    </location>
</feature>
<organism evidence="3 4">
    <name type="scientific">Oceanobacillus limi</name>
    <dbReference type="NCBI Taxonomy" id="930131"/>
    <lineage>
        <taxon>Bacteria</taxon>
        <taxon>Bacillati</taxon>
        <taxon>Bacillota</taxon>
        <taxon>Bacilli</taxon>
        <taxon>Bacillales</taxon>
        <taxon>Bacillaceae</taxon>
        <taxon>Oceanobacillus</taxon>
    </lineage>
</organism>
<dbReference type="EMBL" id="FOHE01000003">
    <property type="protein sequence ID" value="SES91171.1"/>
    <property type="molecule type" value="Genomic_DNA"/>
</dbReference>
<dbReference type="AlphaFoldDB" id="A0A1I0ABR1"/>
<dbReference type="OrthoDB" id="2965932at2"/>
<evidence type="ECO:0000313" key="3">
    <source>
        <dbReference type="EMBL" id="SES91171.1"/>
    </source>
</evidence>
<feature type="compositionally biased region" description="Acidic residues" evidence="1">
    <location>
        <begin position="41"/>
        <end position="53"/>
    </location>
</feature>
<accession>A0A1I0ABR1</accession>
<protein>
    <recommendedName>
        <fullName evidence="5">WD40-like Beta Propeller Repeat</fullName>
    </recommendedName>
</protein>
<evidence type="ECO:0000256" key="2">
    <source>
        <dbReference type="SAM" id="SignalP"/>
    </source>
</evidence>
<sequence>MVKKINVNFLVLFLLLLIVACSTEDNSTTEENDESNGQAEEQSEGGEEGEEDTVEPKMLFTYDLFEDSRFEFRSINSSSDGKTVTFSTLEEGGEKKENERFVIYGDKEAVNLKDISTGDPDDLVDRMCTRMHLSPNGKFVTFSCALDEKWFVVYDLEEEKIVHHAEELEDPRIDIIGITDNMEALVANTDGNFFGIYNLETGQRKEFDLFDFPNLEDEPYLSFSWIAPADNGNKFFMHNSFRLYVLDTQTEEIQKIADVTPYEERFKDETEGIILSNMKVSPNGNYVFYRLDDETSKEEIYQSHNFVKLEGGEKNSYHFPNHVALGTIDNNGNMVLAEEKEIYAYQFDQDKFFHIHHSETSVYLDELTLSADGSHLFYTDRIDLSEEQEAYSLFQLPLSDLGGYEEVEFNGTKEE</sequence>
<evidence type="ECO:0000256" key="1">
    <source>
        <dbReference type="SAM" id="MobiDB-lite"/>
    </source>
</evidence>
<reference evidence="3 4" key="1">
    <citation type="submission" date="2016-10" db="EMBL/GenBank/DDBJ databases">
        <authorList>
            <person name="de Groot N.N."/>
        </authorList>
    </citation>
    <scope>NUCLEOTIDE SEQUENCE [LARGE SCALE GENOMIC DNA]</scope>
    <source>
        <strain evidence="3 4">IBRC-M 10780</strain>
    </source>
</reference>
<dbReference type="SUPFAM" id="SSF82171">
    <property type="entry name" value="DPP6 N-terminal domain-like"/>
    <property type="match status" value="1"/>
</dbReference>
<dbReference type="Proteomes" id="UP000198618">
    <property type="component" value="Unassembled WGS sequence"/>
</dbReference>
<evidence type="ECO:0008006" key="5">
    <source>
        <dbReference type="Google" id="ProtNLM"/>
    </source>
</evidence>
<evidence type="ECO:0000313" key="4">
    <source>
        <dbReference type="Proteomes" id="UP000198618"/>
    </source>
</evidence>
<keyword evidence="2" id="KW-0732">Signal</keyword>
<proteinExistence type="predicted"/>
<gene>
    <name evidence="3" type="ORF">SAMN05216389_103151</name>
</gene>
<dbReference type="PROSITE" id="PS51257">
    <property type="entry name" value="PROKAR_LIPOPROTEIN"/>
    <property type="match status" value="1"/>
</dbReference>
<keyword evidence="4" id="KW-1185">Reference proteome</keyword>
<feature type="chain" id="PRO_5039342639" description="WD40-like Beta Propeller Repeat" evidence="2">
    <location>
        <begin position="23"/>
        <end position="415"/>
    </location>
</feature>
<name>A0A1I0ABR1_9BACI</name>
<feature type="signal peptide" evidence="2">
    <location>
        <begin position="1"/>
        <end position="22"/>
    </location>
</feature>
<dbReference type="RefSeq" id="WP_090867477.1">
    <property type="nucleotide sequence ID" value="NZ_FOHE01000003.1"/>
</dbReference>
<dbReference type="Gene3D" id="2.130.10.10">
    <property type="entry name" value="YVTN repeat-like/Quinoprotein amine dehydrogenase"/>
    <property type="match status" value="1"/>
</dbReference>